<dbReference type="CDD" id="cd17535">
    <property type="entry name" value="REC_NarL-like"/>
    <property type="match status" value="1"/>
</dbReference>
<accession>A0A916S8Q5</accession>
<keyword evidence="1" id="KW-0597">Phosphoprotein</keyword>
<feature type="modified residue" description="4-aspartylphosphate" evidence="1">
    <location>
        <position position="57"/>
    </location>
</feature>
<dbReference type="PANTHER" id="PTHR45566:SF2">
    <property type="entry name" value="NARL SUBFAMILY"/>
    <property type="match status" value="1"/>
</dbReference>
<comment type="caution">
    <text evidence="3">The sequence shown here is derived from an EMBL/GenBank/DDBJ whole genome shotgun (WGS) entry which is preliminary data.</text>
</comment>
<dbReference type="GO" id="GO:0000160">
    <property type="term" value="P:phosphorelay signal transduction system"/>
    <property type="evidence" value="ECO:0007669"/>
    <property type="project" value="InterPro"/>
</dbReference>
<dbReference type="InterPro" id="IPR001789">
    <property type="entry name" value="Sig_transdc_resp-reg_receiver"/>
</dbReference>
<feature type="domain" description="Response regulatory" evidence="2">
    <location>
        <begin position="4"/>
        <end position="122"/>
    </location>
</feature>
<dbReference type="AlphaFoldDB" id="A0A916S8Q5"/>
<organism evidence="3 4">
    <name type="scientific">Polaromonas eurypsychrophila</name>
    <dbReference type="NCBI Taxonomy" id="1614635"/>
    <lineage>
        <taxon>Bacteria</taxon>
        <taxon>Pseudomonadati</taxon>
        <taxon>Pseudomonadota</taxon>
        <taxon>Betaproteobacteria</taxon>
        <taxon>Burkholderiales</taxon>
        <taxon>Comamonadaceae</taxon>
        <taxon>Polaromonas</taxon>
    </lineage>
</organism>
<keyword evidence="4" id="KW-1185">Reference proteome</keyword>
<dbReference type="Gene3D" id="3.40.50.2300">
    <property type="match status" value="1"/>
</dbReference>
<reference evidence="3" key="1">
    <citation type="journal article" date="2014" name="Int. J. Syst. Evol. Microbiol.">
        <title>Complete genome sequence of Corynebacterium casei LMG S-19264T (=DSM 44701T), isolated from a smear-ripened cheese.</title>
        <authorList>
            <consortium name="US DOE Joint Genome Institute (JGI-PGF)"/>
            <person name="Walter F."/>
            <person name="Albersmeier A."/>
            <person name="Kalinowski J."/>
            <person name="Ruckert C."/>
        </authorList>
    </citation>
    <scope>NUCLEOTIDE SEQUENCE</scope>
    <source>
        <strain evidence="3">CGMCC 1.15322</strain>
    </source>
</reference>
<sequence>MRLRIFLVEDSPVIRNALSESLEELVGARMVGWASTEEEASKWLADNPTAWDLSVVDLFLLQGSGLNVVKSCSNRELRQKIVVLTGYATPQMRQRCLAAGADAVFDKSTEIDEFTNYAINEVERVQGGTRY</sequence>
<dbReference type="InterPro" id="IPR011006">
    <property type="entry name" value="CheY-like_superfamily"/>
</dbReference>
<dbReference type="PROSITE" id="PS50110">
    <property type="entry name" value="RESPONSE_REGULATORY"/>
    <property type="match status" value="1"/>
</dbReference>
<dbReference type="SMART" id="SM00448">
    <property type="entry name" value="REC"/>
    <property type="match status" value="1"/>
</dbReference>
<protein>
    <recommendedName>
        <fullName evidence="2">Response regulatory domain-containing protein</fullName>
    </recommendedName>
</protein>
<evidence type="ECO:0000259" key="2">
    <source>
        <dbReference type="PROSITE" id="PS50110"/>
    </source>
</evidence>
<evidence type="ECO:0000313" key="4">
    <source>
        <dbReference type="Proteomes" id="UP000620596"/>
    </source>
</evidence>
<gene>
    <name evidence="3" type="ORF">GCM10011496_07500</name>
</gene>
<dbReference type="EMBL" id="BMIG01000002">
    <property type="protein sequence ID" value="GGA89210.1"/>
    <property type="molecule type" value="Genomic_DNA"/>
</dbReference>
<dbReference type="InterPro" id="IPR058245">
    <property type="entry name" value="NreC/VraR/RcsB-like_REC"/>
</dbReference>
<dbReference type="Proteomes" id="UP000620596">
    <property type="component" value="Unassembled WGS sequence"/>
</dbReference>
<dbReference type="SUPFAM" id="SSF52172">
    <property type="entry name" value="CheY-like"/>
    <property type="match status" value="1"/>
</dbReference>
<dbReference type="RefSeq" id="WP_188706729.1">
    <property type="nucleotide sequence ID" value="NZ_BMIG01000002.1"/>
</dbReference>
<dbReference type="InterPro" id="IPR051015">
    <property type="entry name" value="EvgA-like"/>
</dbReference>
<evidence type="ECO:0000256" key="1">
    <source>
        <dbReference type="PROSITE-ProRule" id="PRU00169"/>
    </source>
</evidence>
<proteinExistence type="predicted"/>
<reference evidence="3" key="2">
    <citation type="submission" date="2020-09" db="EMBL/GenBank/DDBJ databases">
        <authorList>
            <person name="Sun Q."/>
            <person name="Zhou Y."/>
        </authorList>
    </citation>
    <scope>NUCLEOTIDE SEQUENCE</scope>
    <source>
        <strain evidence="3">CGMCC 1.15322</strain>
    </source>
</reference>
<name>A0A916S8Q5_9BURK</name>
<evidence type="ECO:0000313" key="3">
    <source>
        <dbReference type="EMBL" id="GGA89210.1"/>
    </source>
</evidence>
<dbReference type="PANTHER" id="PTHR45566">
    <property type="entry name" value="HTH-TYPE TRANSCRIPTIONAL REGULATOR YHJB-RELATED"/>
    <property type="match status" value="1"/>
</dbReference>
<dbReference type="Pfam" id="PF00072">
    <property type="entry name" value="Response_reg"/>
    <property type="match status" value="1"/>
</dbReference>